<reference evidence="2" key="1">
    <citation type="submission" date="2021-01" db="EMBL/GenBank/DDBJ databases">
        <title>Whole genome shotgun sequence of Virgisporangium aliadipatigenens NBRC 105644.</title>
        <authorList>
            <person name="Komaki H."/>
            <person name="Tamura T."/>
        </authorList>
    </citation>
    <scope>NUCLEOTIDE SEQUENCE</scope>
    <source>
        <strain evidence="2">NBRC 105644</strain>
    </source>
</reference>
<feature type="domain" description="HTH marR-type" evidence="1">
    <location>
        <begin position="40"/>
        <end position="138"/>
    </location>
</feature>
<sequence>MVKEAWLNNRGYAPDVSRTVEELGLSVKRLQHRHHRALTAALADLGVSLVQWDVLRHLHRHPDASLRELAALTFQTEQAFGTLAARMVERALIERVPGPGRAVKHRITERGESIRADGQKRVSAALRRSFAPLSAEQRETLGEILDAMLREP</sequence>
<evidence type="ECO:0000259" key="1">
    <source>
        <dbReference type="SMART" id="SM00347"/>
    </source>
</evidence>
<dbReference type="InterPro" id="IPR000835">
    <property type="entry name" value="HTH_MarR-typ"/>
</dbReference>
<comment type="caution">
    <text evidence="2">The sequence shown here is derived from an EMBL/GenBank/DDBJ whole genome shotgun (WGS) entry which is preliminary data.</text>
</comment>
<dbReference type="PANTHER" id="PTHR33164:SF103">
    <property type="entry name" value="REGULATORY PROTEIN MARR"/>
    <property type="match status" value="1"/>
</dbReference>
<dbReference type="Proteomes" id="UP000619260">
    <property type="component" value="Unassembled WGS sequence"/>
</dbReference>
<dbReference type="Gene3D" id="1.10.10.10">
    <property type="entry name" value="Winged helix-like DNA-binding domain superfamily/Winged helix DNA-binding domain"/>
    <property type="match status" value="1"/>
</dbReference>
<accession>A0A8J3YQT9</accession>
<dbReference type="Pfam" id="PF12802">
    <property type="entry name" value="MarR_2"/>
    <property type="match status" value="1"/>
</dbReference>
<dbReference type="PANTHER" id="PTHR33164">
    <property type="entry name" value="TRANSCRIPTIONAL REGULATOR, MARR FAMILY"/>
    <property type="match status" value="1"/>
</dbReference>
<dbReference type="EMBL" id="BOPF01000020">
    <property type="protein sequence ID" value="GIJ48275.1"/>
    <property type="molecule type" value="Genomic_DNA"/>
</dbReference>
<evidence type="ECO:0000313" key="2">
    <source>
        <dbReference type="EMBL" id="GIJ48275.1"/>
    </source>
</evidence>
<dbReference type="SUPFAM" id="SSF46785">
    <property type="entry name" value="Winged helix' DNA-binding domain"/>
    <property type="match status" value="1"/>
</dbReference>
<dbReference type="AlphaFoldDB" id="A0A8J3YQT9"/>
<proteinExistence type="predicted"/>
<evidence type="ECO:0000313" key="3">
    <source>
        <dbReference type="Proteomes" id="UP000619260"/>
    </source>
</evidence>
<name>A0A8J3YQT9_9ACTN</name>
<dbReference type="SMART" id="SM00347">
    <property type="entry name" value="HTH_MARR"/>
    <property type="match status" value="1"/>
</dbReference>
<dbReference type="GO" id="GO:0006950">
    <property type="term" value="P:response to stress"/>
    <property type="evidence" value="ECO:0007669"/>
    <property type="project" value="TreeGrafter"/>
</dbReference>
<protein>
    <submittedName>
        <fullName evidence="2">MarR family transcriptional regulator</fullName>
    </submittedName>
</protein>
<dbReference type="InterPro" id="IPR036388">
    <property type="entry name" value="WH-like_DNA-bd_sf"/>
</dbReference>
<gene>
    <name evidence="2" type="ORF">Val02_51610</name>
</gene>
<dbReference type="GO" id="GO:0003700">
    <property type="term" value="F:DNA-binding transcription factor activity"/>
    <property type="evidence" value="ECO:0007669"/>
    <property type="project" value="InterPro"/>
</dbReference>
<keyword evidence="3" id="KW-1185">Reference proteome</keyword>
<organism evidence="2 3">
    <name type="scientific">Virgisporangium aliadipatigenens</name>
    <dbReference type="NCBI Taxonomy" id="741659"/>
    <lineage>
        <taxon>Bacteria</taxon>
        <taxon>Bacillati</taxon>
        <taxon>Actinomycetota</taxon>
        <taxon>Actinomycetes</taxon>
        <taxon>Micromonosporales</taxon>
        <taxon>Micromonosporaceae</taxon>
        <taxon>Virgisporangium</taxon>
    </lineage>
</organism>
<dbReference type="InterPro" id="IPR039422">
    <property type="entry name" value="MarR/SlyA-like"/>
</dbReference>
<dbReference type="InterPro" id="IPR036390">
    <property type="entry name" value="WH_DNA-bd_sf"/>
</dbReference>